<organism evidence="17 18">
    <name type="scientific">Gossypium laxum</name>
    <dbReference type="NCBI Taxonomy" id="34288"/>
    <lineage>
        <taxon>Eukaryota</taxon>
        <taxon>Viridiplantae</taxon>
        <taxon>Streptophyta</taxon>
        <taxon>Embryophyta</taxon>
        <taxon>Tracheophyta</taxon>
        <taxon>Spermatophyta</taxon>
        <taxon>Magnoliopsida</taxon>
        <taxon>eudicotyledons</taxon>
        <taxon>Gunneridae</taxon>
        <taxon>Pentapetalae</taxon>
        <taxon>rosids</taxon>
        <taxon>malvids</taxon>
        <taxon>Malvales</taxon>
        <taxon>Malvaceae</taxon>
        <taxon>Malvoideae</taxon>
        <taxon>Gossypium</taxon>
    </lineage>
</organism>
<keyword evidence="6" id="KW-0276">Fatty acid metabolism</keyword>
<reference evidence="17 18" key="1">
    <citation type="journal article" date="2019" name="Genome Biol. Evol.">
        <title>Insights into the evolution of the New World diploid cottons (Gossypium, subgenus Houzingenia) based on genome sequencing.</title>
        <authorList>
            <person name="Grover C.E."/>
            <person name="Arick M.A. 2nd"/>
            <person name="Thrash A."/>
            <person name="Conover J.L."/>
            <person name="Sanders W.S."/>
            <person name="Peterson D.G."/>
            <person name="Frelichowski J.E."/>
            <person name="Scheffler J.A."/>
            <person name="Scheffler B.E."/>
            <person name="Wendel J.F."/>
        </authorList>
    </citation>
    <scope>NUCLEOTIDE SEQUENCE [LARGE SCALE GENOMIC DNA]</scope>
    <source>
        <strain evidence="17">4</strain>
        <tissue evidence="17">Leaf</tissue>
    </source>
</reference>
<dbReference type="PANTHER" id="PTHR11771">
    <property type="entry name" value="LIPOXYGENASE"/>
    <property type="match status" value="1"/>
</dbReference>
<dbReference type="InterPro" id="IPR036226">
    <property type="entry name" value="LipOase_C_sf"/>
</dbReference>
<evidence type="ECO:0000256" key="7">
    <source>
        <dbReference type="ARBA" id="ARBA00022964"/>
    </source>
</evidence>
<comment type="pathway">
    <text evidence="14">Lipid metabolism; oxylipin biosynthesis.</text>
</comment>
<keyword evidence="10" id="KW-0443">Lipid metabolism</keyword>
<dbReference type="GO" id="GO:0016702">
    <property type="term" value="F:oxidoreductase activity, acting on single donors with incorporation of molecular oxygen, incorporation of two atoms of oxygen"/>
    <property type="evidence" value="ECO:0007669"/>
    <property type="project" value="InterPro"/>
</dbReference>
<evidence type="ECO:0000256" key="5">
    <source>
        <dbReference type="ARBA" id="ARBA00022767"/>
    </source>
</evidence>
<dbReference type="PROSITE" id="PS51393">
    <property type="entry name" value="LIPOXYGENASE_3"/>
    <property type="match status" value="1"/>
</dbReference>
<dbReference type="EC" id="1.13.11.-" evidence="14"/>
<keyword evidence="7 13" id="KW-0223">Dioxygenase</keyword>
<dbReference type="SUPFAM" id="SSF48484">
    <property type="entry name" value="Lipoxigenase"/>
    <property type="match status" value="1"/>
</dbReference>
<evidence type="ECO:0000256" key="8">
    <source>
        <dbReference type="ARBA" id="ARBA00023002"/>
    </source>
</evidence>
<evidence type="ECO:0000259" key="15">
    <source>
        <dbReference type="PROSITE" id="PS50095"/>
    </source>
</evidence>
<dbReference type="InterPro" id="IPR001246">
    <property type="entry name" value="LipOase_plant"/>
</dbReference>
<dbReference type="Gene3D" id="3.10.450.60">
    <property type="match status" value="1"/>
</dbReference>
<evidence type="ECO:0000256" key="11">
    <source>
        <dbReference type="ARBA" id="ARBA00023160"/>
    </source>
</evidence>
<dbReference type="Proteomes" id="UP000593574">
    <property type="component" value="Unassembled WGS sequence"/>
</dbReference>
<dbReference type="InterPro" id="IPR020833">
    <property type="entry name" value="LipOase_Fe_BS"/>
</dbReference>
<comment type="function">
    <text evidence="14">Plant lipoxygenase may be involved in a number of diverse aspects of plant physiology including growth and development, pest resistance, and senescence or responses to wounding.</text>
</comment>
<dbReference type="InterPro" id="IPR000907">
    <property type="entry name" value="LipOase"/>
</dbReference>
<dbReference type="GO" id="GO:0099402">
    <property type="term" value="P:plant organ development"/>
    <property type="evidence" value="ECO:0007669"/>
    <property type="project" value="UniProtKB-ARBA"/>
</dbReference>
<dbReference type="SMART" id="SM00308">
    <property type="entry name" value="LH2"/>
    <property type="match status" value="1"/>
</dbReference>
<dbReference type="Pfam" id="PF01477">
    <property type="entry name" value="PLAT"/>
    <property type="match status" value="1"/>
</dbReference>
<keyword evidence="9 13" id="KW-0408">Iron</keyword>
<dbReference type="Gene3D" id="2.60.60.20">
    <property type="entry name" value="PLAT/LH2 domain"/>
    <property type="match status" value="1"/>
</dbReference>
<dbReference type="Pfam" id="PF00305">
    <property type="entry name" value="Lipoxygenase"/>
    <property type="match status" value="1"/>
</dbReference>
<dbReference type="Gene3D" id="4.10.375.10">
    <property type="entry name" value="Lipoxygenase-1, Domain 2"/>
    <property type="match status" value="1"/>
</dbReference>
<name>A0A7J8ZFL0_9ROSI</name>
<evidence type="ECO:0000259" key="16">
    <source>
        <dbReference type="PROSITE" id="PS51393"/>
    </source>
</evidence>
<feature type="domain" description="PLAT" evidence="15">
    <location>
        <begin position="22"/>
        <end position="146"/>
    </location>
</feature>
<comment type="similarity">
    <text evidence="2 13">Belongs to the lipoxygenase family.</text>
</comment>
<dbReference type="PRINTS" id="PR00087">
    <property type="entry name" value="LIPOXYGENASE"/>
</dbReference>
<dbReference type="InterPro" id="IPR013819">
    <property type="entry name" value="LipOase_C"/>
</dbReference>
<protein>
    <recommendedName>
        <fullName evidence="14">Lipoxygenase</fullName>
        <ecNumber evidence="14">1.13.11.-</ecNumber>
    </recommendedName>
</protein>
<dbReference type="UniPathway" id="UPA00382"/>
<keyword evidence="3 14" id="KW-0444">Lipid biosynthesis</keyword>
<comment type="caution">
    <text evidence="17">The sequence shown here is derived from an EMBL/GenBank/DDBJ whole genome shotgun (WGS) entry which is preliminary data.</text>
</comment>
<dbReference type="GO" id="GO:0046872">
    <property type="term" value="F:metal ion binding"/>
    <property type="evidence" value="ECO:0007669"/>
    <property type="project" value="UniProtKB-UniRule"/>
</dbReference>
<keyword evidence="5 14" id="KW-0925">Oxylipin biosynthesis</keyword>
<dbReference type="PRINTS" id="PR00468">
    <property type="entry name" value="PLTLPOXGNASE"/>
</dbReference>
<dbReference type="PROSITE" id="PS00711">
    <property type="entry name" value="LIPOXYGENASE_1"/>
    <property type="match status" value="1"/>
</dbReference>
<sequence>MKIPSTVVLMRKTEQDFNDPDDKWSGLHDFGNMVLQKKVSLKLISADIIDSNPKNKYGGKVGSEIHLEGWNNRSSYLEDRTFHVYFEWDEDFGTPGAVLVHNPYESEFYLKTITLQDVPGRGPIHFLCNSWVYQNQGSRIFFSTKAYLPRDTPEALRKCREEELRVLRGNGEGKLEEWDRVYDYDVYNDLGRLPVLGGSHEYPYPRRGRTGRPILDHKESRDFKYDMFHIYVPRDEQFSRHKKSEFRDNNLKSLIQAVSPGIEARLNFISRDEFESFQEINNVYDDGSSNVLDSFTSGFFRAISRKGKFPLPQVIKAEDRGAWSSDEEFAREMIAGLNPLLIRLLKEHEFPPLSKLDPEIYGSQHSCITKQDIQSNLDGLSVEQALKNKRLFILDHHDSVMPYLRKINKETKTKTYASRTLLFLRDDNTLKPVAIELSLPNEKGDKFGAVSKVYTPTQDGVEGHIWQLAKAYVAVVDTGHHQLISHWLNSHAAIEPFIIATNRQLSVVHPIYKLLHPHYRDTMAINALAREVLVNENGVIETTFYPGQYSMEMSSVIYRSWNFMEQSLPNDLKKRGIADGDINSLKDLDNLVIEDYPYAVDGLKIWFAIKKWVSDYCSFYYKTDGMVQEDPELQAWWKELREVGHGDKKDEPWWPKMQTREELIESCTIIIWLASAFHAAVNFGQYAYGGYSPNRPTGSRRFMPEKGTPEYTELANNPEKAFLKTITPQLICLQGMTLVETLSQQSSEEAYLGTREDNWTTDKEPLSYFKAFHDRLAEIEDEITSMNEDGKWKNRVGPVKVPYTLLFPTGEVGLPGKGIPNSISI</sequence>
<evidence type="ECO:0000256" key="12">
    <source>
        <dbReference type="PROSITE-ProRule" id="PRU00152"/>
    </source>
</evidence>
<keyword evidence="11 14" id="KW-0275">Fatty acid biosynthesis</keyword>
<keyword evidence="4 13" id="KW-0479">Metal-binding</keyword>
<evidence type="ECO:0000256" key="10">
    <source>
        <dbReference type="ARBA" id="ARBA00023098"/>
    </source>
</evidence>
<evidence type="ECO:0000256" key="1">
    <source>
        <dbReference type="ARBA" id="ARBA00001962"/>
    </source>
</evidence>
<comment type="cofactor">
    <cofactor evidence="1 13">
        <name>Fe cation</name>
        <dbReference type="ChEBI" id="CHEBI:24875"/>
    </cofactor>
</comment>
<dbReference type="FunFam" id="1.20.245.10:FF:000002">
    <property type="entry name" value="Lipoxygenase"/>
    <property type="match status" value="1"/>
</dbReference>
<dbReference type="PROSITE" id="PS00081">
    <property type="entry name" value="LIPOXYGENASE_2"/>
    <property type="match status" value="1"/>
</dbReference>
<dbReference type="EMBL" id="JABEZV010000004">
    <property type="protein sequence ID" value="MBA0710039.1"/>
    <property type="molecule type" value="Genomic_DNA"/>
</dbReference>
<evidence type="ECO:0000256" key="14">
    <source>
        <dbReference type="RuleBase" id="RU003975"/>
    </source>
</evidence>
<dbReference type="SUPFAM" id="SSF49723">
    <property type="entry name" value="Lipase/lipooxygenase domain (PLAT/LH2 domain)"/>
    <property type="match status" value="1"/>
</dbReference>
<evidence type="ECO:0000256" key="13">
    <source>
        <dbReference type="RuleBase" id="RU003974"/>
    </source>
</evidence>
<dbReference type="GO" id="GO:0031408">
    <property type="term" value="P:oxylipin biosynthetic process"/>
    <property type="evidence" value="ECO:0007669"/>
    <property type="project" value="UniProtKB-UniRule"/>
</dbReference>
<evidence type="ECO:0000313" key="17">
    <source>
        <dbReference type="EMBL" id="MBA0710039.1"/>
    </source>
</evidence>
<dbReference type="InterPro" id="IPR036392">
    <property type="entry name" value="PLAT/LH2_dom_sf"/>
</dbReference>
<dbReference type="FunFam" id="3.10.450.60:FF:000002">
    <property type="entry name" value="Lipoxygenase"/>
    <property type="match status" value="1"/>
</dbReference>
<feature type="domain" description="Lipoxygenase" evidence="16">
    <location>
        <begin position="146"/>
        <end position="825"/>
    </location>
</feature>
<gene>
    <name evidence="17" type="ORF">Golax_025040</name>
</gene>
<evidence type="ECO:0000256" key="6">
    <source>
        <dbReference type="ARBA" id="ARBA00022832"/>
    </source>
</evidence>
<dbReference type="Gene3D" id="1.20.245.10">
    <property type="entry name" value="Lipoxygenase-1, Domain 5"/>
    <property type="match status" value="1"/>
</dbReference>
<evidence type="ECO:0000256" key="2">
    <source>
        <dbReference type="ARBA" id="ARBA00009419"/>
    </source>
</evidence>
<evidence type="ECO:0000256" key="9">
    <source>
        <dbReference type="ARBA" id="ARBA00023004"/>
    </source>
</evidence>
<dbReference type="InterPro" id="IPR001024">
    <property type="entry name" value="PLAT/LH2_dom"/>
</dbReference>
<evidence type="ECO:0000313" key="18">
    <source>
        <dbReference type="Proteomes" id="UP000593574"/>
    </source>
</evidence>
<keyword evidence="18" id="KW-1185">Reference proteome</keyword>
<proteinExistence type="inferred from homology"/>
<dbReference type="InterPro" id="IPR020834">
    <property type="entry name" value="LipOase_CS"/>
</dbReference>
<comment type="caution">
    <text evidence="12">Lacks conserved residue(s) required for the propagation of feature annotation.</text>
</comment>
<accession>A0A7J8ZFL0</accession>
<dbReference type="PROSITE" id="PS50095">
    <property type="entry name" value="PLAT"/>
    <property type="match status" value="1"/>
</dbReference>
<evidence type="ECO:0000256" key="4">
    <source>
        <dbReference type="ARBA" id="ARBA00022723"/>
    </source>
</evidence>
<dbReference type="InterPro" id="IPR027433">
    <property type="entry name" value="Lipoxygenase_dom_3"/>
</dbReference>
<dbReference type="GO" id="GO:0006633">
    <property type="term" value="P:fatty acid biosynthetic process"/>
    <property type="evidence" value="ECO:0007669"/>
    <property type="project" value="UniProtKB-KW"/>
</dbReference>
<evidence type="ECO:0000256" key="3">
    <source>
        <dbReference type="ARBA" id="ARBA00022516"/>
    </source>
</evidence>
<keyword evidence="8 13" id="KW-0560">Oxidoreductase</keyword>
<dbReference type="Gene3D" id="4.10.372.10">
    <property type="entry name" value="Lipoxygenase-1, Domain 3"/>
    <property type="match status" value="1"/>
</dbReference>
<dbReference type="AlphaFoldDB" id="A0A7J8ZFL0"/>
<dbReference type="GO" id="GO:0034440">
    <property type="term" value="P:lipid oxidation"/>
    <property type="evidence" value="ECO:0007669"/>
    <property type="project" value="InterPro"/>
</dbReference>